<evidence type="ECO:0000313" key="9">
    <source>
        <dbReference type="EMBL" id="WAX04174.1"/>
    </source>
</evidence>
<dbReference type="Pfam" id="PF02326">
    <property type="entry name" value="YMF19"/>
    <property type="match status" value="1"/>
</dbReference>
<feature type="domain" description="ATP synthase YMF19-like N-terminal" evidence="8">
    <location>
        <begin position="2"/>
        <end position="68"/>
    </location>
</feature>
<dbReference type="GO" id="GO:0031966">
    <property type="term" value="C:mitochondrial membrane"/>
    <property type="evidence" value="ECO:0007669"/>
    <property type="project" value="UniProtKB-SubCell"/>
</dbReference>
<name>A0A9F1U5B6_9FLOR</name>
<keyword evidence="4 9" id="KW-0496">Mitochondrion</keyword>
<evidence type="ECO:0000256" key="3">
    <source>
        <dbReference type="ARBA" id="ARBA00022989"/>
    </source>
</evidence>
<evidence type="ECO:0000256" key="1">
    <source>
        <dbReference type="ARBA" id="ARBA00004325"/>
    </source>
</evidence>
<geneLocation type="mitochondrion" evidence="9"/>
<keyword evidence="2 7" id="KW-0812">Transmembrane</keyword>
<dbReference type="InterPro" id="IPR003319">
    <property type="entry name" value="YMF19-like_N"/>
</dbReference>
<keyword evidence="3 7" id="KW-1133">Transmembrane helix</keyword>
<proteinExistence type="predicted"/>
<organism evidence="9">
    <name type="scientific">Melanothamnus gigas</name>
    <dbReference type="NCBI Taxonomy" id="3016206"/>
    <lineage>
        <taxon>Eukaryota</taxon>
        <taxon>Rhodophyta</taxon>
        <taxon>Florideophyceae</taxon>
        <taxon>Rhodymeniophycidae</taxon>
        <taxon>Ceramiales</taxon>
        <taxon>Rhodomelaceae</taxon>
        <taxon>Polysiphonioideae</taxon>
        <taxon>Melanothamnus</taxon>
    </lineage>
</organism>
<dbReference type="GO" id="GO:0006754">
    <property type="term" value="P:ATP biosynthetic process"/>
    <property type="evidence" value="ECO:0007669"/>
    <property type="project" value="UniProtKB-KW"/>
</dbReference>
<dbReference type="AlphaFoldDB" id="A0A9F1U5B6"/>
<reference evidence="9" key="1">
    <citation type="submission" date="2022-10" db="EMBL/GenBank/DDBJ databases">
        <title>Phylogenomic analysis of pseudocryptic diversity reveals the new genus deltalsia (rhodomelaceae, rhodophyta).</title>
        <authorList>
            <person name="Diaz-Tapia P."/>
            <person name="Rodriguez-Bujan I."/>
            <person name="Maggs C.A."/>
            <person name="Verbruggen H."/>
        </authorList>
    </citation>
    <scope>NUCLEOTIDE SEQUENCE</scope>
    <source>
        <strain evidence="9">JH1432</strain>
    </source>
</reference>
<dbReference type="GeneID" id="77661531"/>
<evidence type="ECO:0000256" key="6">
    <source>
        <dbReference type="ARBA" id="ARBA00023310"/>
    </source>
</evidence>
<protein>
    <submittedName>
        <fullName evidence="9">ATP synthase F0 subunit 8</fullName>
    </submittedName>
</protein>
<gene>
    <name evidence="9" type="primary">atp8</name>
</gene>
<evidence type="ECO:0000256" key="5">
    <source>
        <dbReference type="ARBA" id="ARBA00023136"/>
    </source>
</evidence>
<dbReference type="EMBL" id="OP748278">
    <property type="protein sequence ID" value="WAX04174.1"/>
    <property type="molecule type" value="Genomic_DNA"/>
</dbReference>
<sequence length="140" mass="16907">MPQLDILIILPQIFWLILSFSFFYFFLSYFFLPLFLKTINSRKKFLKTNQIIETQLISNSLKKRQFILKKLNLTFSKIRSIIFLNIFSLNFNFYQQPFEFAYIKLTNQLLIATMKSILFCNTILLKSLKFYPFVLNKLKK</sequence>
<evidence type="ECO:0000259" key="8">
    <source>
        <dbReference type="Pfam" id="PF02326"/>
    </source>
</evidence>
<dbReference type="RefSeq" id="YP_010620138.1">
    <property type="nucleotide sequence ID" value="NC_070156.1"/>
</dbReference>
<keyword evidence="5 7" id="KW-0472">Membrane</keyword>
<keyword evidence="6" id="KW-0066">ATP synthesis</keyword>
<evidence type="ECO:0000256" key="7">
    <source>
        <dbReference type="SAM" id="Phobius"/>
    </source>
</evidence>
<evidence type="ECO:0000256" key="2">
    <source>
        <dbReference type="ARBA" id="ARBA00022692"/>
    </source>
</evidence>
<comment type="subcellular location">
    <subcellularLocation>
        <location evidence="1">Mitochondrion membrane</location>
    </subcellularLocation>
</comment>
<accession>A0A9F1U5B6</accession>
<evidence type="ECO:0000256" key="4">
    <source>
        <dbReference type="ARBA" id="ARBA00023128"/>
    </source>
</evidence>
<feature type="transmembrane region" description="Helical" evidence="7">
    <location>
        <begin position="12"/>
        <end position="36"/>
    </location>
</feature>